<dbReference type="AlphaFoldDB" id="A0A0C3L7Y5"/>
<feature type="compositionally biased region" description="Basic and acidic residues" evidence="7">
    <location>
        <begin position="333"/>
        <end position="345"/>
    </location>
</feature>
<evidence type="ECO:0000256" key="2">
    <source>
        <dbReference type="ARBA" id="ARBA00022664"/>
    </source>
</evidence>
<dbReference type="Proteomes" id="UP000054248">
    <property type="component" value="Unassembled WGS sequence"/>
</dbReference>
<dbReference type="GO" id="GO:0005634">
    <property type="term" value="C:nucleus"/>
    <property type="evidence" value="ECO:0007669"/>
    <property type="project" value="UniProtKB-SubCell"/>
</dbReference>
<dbReference type="HOGENOM" id="CLU_804589_0_0_1"/>
<evidence type="ECO:0000256" key="7">
    <source>
        <dbReference type="SAM" id="MobiDB-lite"/>
    </source>
</evidence>
<sequence length="345" mass="39073">MSKRVYVAGLPSSAAEEQVLKLFDRSGRIWRGVFKHGECRTLPTTKFTLLWIPMRRRLPRFRVEASPDIQGSRFNLFALLPIGYAFLDFDTHDDARDAIKAHDGQLFLGRRLVVQWGYSQPSNEDDDRETPRRSDLSTNVIPTNQRSADNSNAEYGVTLTGLPSAAGYQELRGLLSRHCSGMKAVVLGPDVGNAAGTAHLVFDSLSMARAAMRELNGIRLRGFRIQSWGLTPEEMDNLEKWGRIKLPSSPVSRSSLTRTVSTSTPGSPRRQFMGTRRAQGRDHRRPSRSRSRSRQRSPLPRYSSPSYSRRRSGYSDDHSRQVGPSRAGMQEADQDRRRYYDEVSR</sequence>
<proteinExistence type="predicted"/>
<evidence type="ECO:0000256" key="3">
    <source>
        <dbReference type="ARBA" id="ARBA00022737"/>
    </source>
</evidence>
<keyword evidence="4 6" id="KW-0694">RNA-binding</keyword>
<name>A0A0C3L7Y5_9AGAM</name>
<organism evidence="9 10">
    <name type="scientific">Tulasnella calospora MUT 4182</name>
    <dbReference type="NCBI Taxonomy" id="1051891"/>
    <lineage>
        <taxon>Eukaryota</taxon>
        <taxon>Fungi</taxon>
        <taxon>Dikarya</taxon>
        <taxon>Basidiomycota</taxon>
        <taxon>Agaricomycotina</taxon>
        <taxon>Agaricomycetes</taxon>
        <taxon>Cantharellales</taxon>
        <taxon>Tulasnellaceae</taxon>
        <taxon>Tulasnella</taxon>
    </lineage>
</organism>
<protein>
    <recommendedName>
        <fullName evidence="8">RRM domain-containing protein</fullName>
    </recommendedName>
</protein>
<reference evidence="10" key="2">
    <citation type="submission" date="2015-01" db="EMBL/GenBank/DDBJ databases">
        <title>Evolutionary Origins and Diversification of the Mycorrhizal Mutualists.</title>
        <authorList>
            <consortium name="DOE Joint Genome Institute"/>
            <consortium name="Mycorrhizal Genomics Consortium"/>
            <person name="Kohler A."/>
            <person name="Kuo A."/>
            <person name="Nagy L.G."/>
            <person name="Floudas D."/>
            <person name="Copeland A."/>
            <person name="Barry K.W."/>
            <person name="Cichocki N."/>
            <person name="Veneault-Fourrey C."/>
            <person name="LaButti K."/>
            <person name="Lindquist E.A."/>
            <person name="Lipzen A."/>
            <person name="Lundell T."/>
            <person name="Morin E."/>
            <person name="Murat C."/>
            <person name="Riley R."/>
            <person name="Ohm R."/>
            <person name="Sun H."/>
            <person name="Tunlid A."/>
            <person name="Henrissat B."/>
            <person name="Grigoriev I.V."/>
            <person name="Hibbett D.S."/>
            <person name="Martin F."/>
        </authorList>
    </citation>
    <scope>NUCLEOTIDE SEQUENCE [LARGE SCALE GENOMIC DNA]</scope>
    <source>
        <strain evidence="10">MUT 4182</strain>
    </source>
</reference>
<comment type="subcellular location">
    <subcellularLocation>
        <location evidence="1">Nucleus</location>
    </subcellularLocation>
</comment>
<keyword evidence="5" id="KW-0539">Nucleus</keyword>
<keyword evidence="3" id="KW-0677">Repeat</keyword>
<dbReference type="EMBL" id="KN823358">
    <property type="protein sequence ID" value="KIO17642.1"/>
    <property type="molecule type" value="Genomic_DNA"/>
</dbReference>
<dbReference type="SMART" id="SM00360">
    <property type="entry name" value="RRM"/>
    <property type="match status" value="2"/>
</dbReference>
<feature type="region of interest" description="Disordered" evidence="7">
    <location>
        <begin position="119"/>
        <end position="150"/>
    </location>
</feature>
<evidence type="ECO:0000256" key="5">
    <source>
        <dbReference type="ARBA" id="ARBA00023242"/>
    </source>
</evidence>
<dbReference type="STRING" id="1051891.A0A0C3L7Y5"/>
<evidence type="ECO:0000256" key="4">
    <source>
        <dbReference type="ARBA" id="ARBA00022884"/>
    </source>
</evidence>
<feature type="compositionally biased region" description="Low complexity" evidence="7">
    <location>
        <begin position="296"/>
        <end position="307"/>
    </location>
</feature>
<keyword evidence="2" id="KW-0507">mRNA processing</keyword>
<keyword evidence="10" id="KW-1185">Reference proteome</keyword>
<dbReference type="PANTHER" id="PTHR23003">
    <property type="entry name" value="RNA RECOGNITION MOTIF RRM DOMAIN CONTAINING PROTEIN"/>
    <property type="match status" value="1"/>
</dbReference>
<dbReference type="PANTHER" id="PTHR23003:SF62">
    <property type="entry name" value="SERINE_ARGININE (SR)-TYPE SHUTTLING MRNA BINDING PROTEIN NPL3"/>
    <property type="match status" value="1"/>
</dbReference>
<dbReference type="SUPFAM" id="SSF54928">
    <property type="entry name" value="RNA-binding domain, RBD"/>
    <property type="match status" value="1"/>
</dbReference>
<dbReference type="InterPro" id="IPR050374">
    <property type="entry name" value="RRT5_SRSF_SR"/>
</dbReference>
<evidence type="ECO:0000256" key="6">
    <source>
        <dbReference type="PROSITE-ProRule" id="PRU00176"/>
    </source>
</evidence>
<feature type="compositionally biased region" description="Polar residues" evidence="7">
    <location>
        <begin position="136"/>
        <end position="150"/>
    </location>
</feature>
<feature type="region of interest" description="Disordered" evidence="7">
    <location>
        <begin position="246"/>
        <end position="345"/>
    </location>
</feature>
<dbReference type="GO" id="GO:0005737">
    <property type="term" value="C:cytoplasm"/>
    <property type="evidence" value="ECO:0007669"/>
    <property type="project" value="TreeGrafter"/>
</dbReference>
<reference evidence="9 10" key="1">
    <citation type="submission" date="2014-04" db="EMBL/GenBank/DDBJ databases">
        <authorList>
            <consortium name="DOE Joint Genome Institute"/>
            <person name="Kuo A."/>
            <person name="Girlanda M."/>
            <person name="Perotto S."/>
            <person name="Kohler A."/>
            <person name="Nagy L.G."/>
            <person name="Floudas D."/>
            <person name="Copeland A."/>
            <person name="Barry K.W."/>
            <person name="Cichocki N."/>
            <person name="Veneault-Fourrey C."/>
            <person name="LaButti K."/>
            <person name="Lindquist E.A."/>
            <person name="Lipzen A."/>
            <person name="Lundell T."/>
            <person name="Morin E."/>
            <person name="Murat C."/>
            <person name="Sun H."/>
            <person name="Tunlid A."/>
            <person name="Henrissat B."/>
            <person name="Grigoriev I.V."/>
            <person name="Hibbett D.S."/>
            <person name="Martin F."/>
            <person name="Nordberg H.P."/>
            <person name="Cantor M.N."/>
            <person name="Hua S.X."/>
        </authorList>
    </citation>
    <scope>NUCLEOTIDE SEQUENCE [LARGE SCALE GENOMIC DNA]</scope>
    <source>
        <strain evidence="9 10">MUT 4182</strain>
    </source>
</reference>
<feature type="compositionally biased region" description="Low complexity" evidence="7">
    <location>
        <begin position="246"/>
        <end position="264"/>
    </location>
</feature>
<dbReference type="OrthoDB" id="6730379at2759"/>
<dbReference type="GO" id="GO:0003729">
    <property type="term" value="F:mRNA binding"/>
    <property type="evidence" value="ECO:0007669"/>
    <property type="project" value="TreeGrafter"/>
</dbReference>
<dbReference type="CDD" id="cd00590">
    <property type="entry name" value="RRM_SF"/>
    <property type="match status" value="2"/>
</dbReference>
<feature type="compositionally biased region" description="Basic residues" evidence="7">
    <location>
        <begin position="282"/>
        <end position="295"/>
    </location>
</feature>
<evidence type="ECO:0000313" key="10">
    <source>
        <dbReference type="Proteomes" id="UP000054248"/>
    </source>
</evidence>
<dbReference type="InterPro" id="IPR000504">
    <property type="entry name" value="RRM_dom"/>
</dbReference>
<dbReference type="Pfam" id="PF00076">
    <property type="entry name" value="RRM_1"/>
    <property type="match status" value="2"/>
</dbReference>
<evidence type="ECO:0000313" key="9">
    <source>
        <dbReference type="EMBL" id="KIO17642.1"/>
    </source>
</evidence>
<dbReference type="InterPro" id="IPR035979">
    <property type="entry name" value="RBD_domain_sf"/>
</dbReference>
<dbReference type="PROSITE" id="PS50102">
    <property type="entry name" value="RRM"/>
    <property type="match status" value="1"/>
</dbReference>
<dbReference type="GO" id="GO:0006397">
    <property type="term" value="P:mRNA processing"/>
    <property type="evidence" value="ECO:0007669"/>
    <property type="project" value="UniProtKB-KW"/>
</dbReference>
<dbReference type="InterPro" id="IPR012677">
    <property type="entry name" value="Nucleotide-bd_a/b_plait_sf"/>
</dbReference>
<evidence type="ECO:0000256" key="1">
    <source>
        <dbReference type="ARBA" id="ARBA00004123"/>
    </source>
</evidence>
<gene>
    <name evidence="9" type="ORF">M407DRAFT_32667</name>
</gene>
<accession>A0A0C3L7Y5</accession>
<feature type="domain" description="RRM" evidence="8">
    <location>
        <begin position="3"/>
        <end position="119"/>
    </location>
</feature>
<evidence type="ECO:0000259" key="8">
    <source>
        <dbReference type="PROSITE" id="PS50102"/>
    </source>
</evidence>
<dbReference type="Gene3D" id="3.30.70.330">
    <property type="match status" value="2"/>
</dbReference>